<dbReference type="EMBL" id="UINC01021431">
    <property type="protein sequence ID" value="SVA88965.1"/>
    <property type="molecule type" value="Genomic_DNA"/>
</dbReference>
<dbReference type="PANTHER" id="PTHR30244:SF34">
    <property type="entry name" value="DTDP-4-AMINO-4,6-DIDEOXYGALACTOSE TRANSAMINASE"/>
    <property type="match status" value="1"/>
</dbReference>
<dbReference type="InterPro" id="IPR015421">
    <property type="entry name" value="PyrdxlP-dep_Trfase_major"/>
</dbReference>
<dbReference type="Gene3D" id="3.40.640.10">
    <property type="entry name" value="Type I PLP-dependent aspartate aminotransferase-like (Major domain)"/>
    <property type="match status" value="1"/>
</dbReference>
<reference evidence="1" key="1">
    <citation type="submission" date="2018-05" db="EMBL/GenBank/DDBJ databases">
        <authorList>
            <person name="Lanie J.A."/>
            <person name="Ng W.-L."/>
            <person name="Kazmierczak K.M."/>
            <person name="Andrzejewski T.M."/>
            <person name="Davidsen T.M."/>
            <person name="Wayne K.J."/>
            <person name="Tettelin H."/>
            <person name="Glass J.I."/>
            <person name="Rusch D."/>
            <person name="Podicherti R."/>
            <person name="Tsui H.-C.T."/>
            <person name="Winkler M.E."/>
        </authorList>
    </citation>
    <scope>NUCLEOTIDE SEQUENCE</scope>
</reference>
<evidence type="ECO:0000313" key="1">
    <source>
        <dbReference type="EMBL" id="SVA88965.1"/>
    </source>
</evidence>
<dbReference type="Gene3D" id="3.90.1150.10">
    <property type="entry name" value="Aspartate Aminotransferase, domain 1"/>
    <property type="match status" value="1"/>
</dbReference>
<dbReference type="Pfam" id="PF01041">
    <property type="entry name" value="DegT_DnrJ_EryC1"/>
    <property type="match status" value="1"/>
</dbReference>
<proteinExistence type="predicted"/>
<dbReference type="PIRSF" id="PIRSF000390">
    <property type="entry name" value="PLP_StrS"/>
    <property type="match status" value="1"/>
</dbReference>
<evidence type="ECO:0008006" key="2">
    <source>
        <dbReference type="Google" id="ProtNLM"/>
    </source>
</evidence>
<dbReference type="PANTHER" id="PTHR30244">
    <property type="entry name" value="TRANSAMINASE"/>
    <property type="match status" value="1"/>
</dbReference>
<dbReference type="GO" id="GO:0000271">
    <property type="term" value="P:polysaccharide biosynthetic process"/>
    <property type="evidence" value="ECO:0007669"/>
    <property type="project" value="TreeGrafter"/>
</dbReference>
<dbReference type="GO" id="GO:0008483">
    <property type="term" value="F:transaminase activity"/>
    <property type="evidence" value="ECO:0007669"/>
    <property type="project" value="TreeGrafter"/>
</dbReference>
<name>A0A381ZI71_9ZZZZ</name>
<dbReference type="AlphaFoldDB" id="A0A381ZI71"/>
<dbReference type="InterPro" id="IPR015422">
    <property type="entry name" value="PyrdxlP-dep_Trfase_small"/>
</dbReference>
<gene>
    <name evidence="1" type="ORF">METZ01_LOCUS141819</name>
</gene>
<dbReference type="InterPro" id="IPR015424">
    <property type="entry name" value="PyrdxlP-dep_Trfase"/>
</dbReference>
<dbReference type="GO" id="GO:0030170">
    <property type="term" value="F:pyridoxal phosphate binding"/>
    <property type="evidence" value="ECO:0007669"/>
    <property type="project" value="TreeGrafter"/>
</dbReference>
<sequence length="401" mass="45687">MNLKVSYGQSVHGKEEICAVTEVLKNSTQMGRNTRKFEKKISTLFAKKYGLMVNSGTSALLLAYQTLPLPQGSNIITPVLTFATTVSMMIKSGFIPNFVDIKDRTFCIDEGKIEKAINNRTKAIAIPNLIGNLPNWKKIRLIARKHKLIIIEDSADALGSTINGLSSGLYTDISITSFYGSHVINCAGNGGMVCFNNKKIYNDAKLLRSWGRSSSLFDEKSEKIENRLNIKVDGITYDKKFVFEKLGYNFEPSEIGAAFGLVQLKKLKSNLLKRSKIFYSHNDFFSNFPDFFEIPQQDQKVKTGWLAYPITIKPNQYFDRYDLQIFLEKHNIQTRVVFTGNILRQPGFNKIKCYKEKNFTYADKVMANSLLIGCHHGLDNHHIKYIYSTIEKFFQNKKIKV</sequence>
<dbReference type="InterPro" id="IPR000653">
    <property type="entry name" value="DegT/StrS_aminotransferase"/>
</dbReference>
<organism evidence="1">
    <name type="scientific">marine metagenome</name>
    <dbReference type="NCBI Taxonomy" id="408172"/>
    <lineage>
        <taxon>unclassified sequences</taxon>
        <taxon>metagenomes</taxon>
        <taxon>ecological metagenomes</taxon>
    </lineage>
</organism>
<accession>A0A381ZI71</accession>
<dbReference type="SUPFAM" id="SSF53383">
    <property type="entry name" value="PLP-dependent transferases"/>
    <property type="match status" value="1"/>
</dbReference>
<protein>
    <recommendedName>
        <fullName evidence="2">NarL family transcriptional regulator</fullName>
    </recommendedName>
</protein>